<dbReference type="GO" id="GO:0008652">
    <property type="term" value="P:amino acid biosynthetic process"/>
    <property type="evidence" value="ECO:0007669"/>
    <property type="project" value="UniProtKB-KW"/>
</dbReference>
<dbReference type="Pfam" id="PF01202">
    <property type="entry name" value="SKI"/>
    <property type="match status" value="1"/>
</dbReference>
<evidence type="ECO:0000313" key="3">
    <source>
        <dbReference type="EMBL" id="AWV88013.1"/>
    </source>
</evidence>
<dbReference type="SUPFAM" id="SSF53223">
    <property type="entry name" value="Aminoacid dehydrogenase-like, N-terminal domain"/>
    <property type="match status" value="1"/>
</dbReference>
<dbReference type="InterPro" id="IPR031322">
    <property type="entry name" value="Shikimate/glucono_kinase"/>
</dbReference>
<dbReference type="Gene3D" id="3.40.50.720">
    <property type="entry name" value="NAD(P)-binding Rossmann-like Domain"/>
    <property type="match status" value="1"/>
</dbReference>
<protein>
    <submittedName>
        <fullName evidence="3">Uncharacterized protein</fullName>
    </submittedName>
</protein>
<proteinExistence type="predicted"/>
<dbReference type="OrthoDB" id="9800332at2"/>
<evidence type="ECO:0000256" key="1">
    <source>
        <dbReference type="ARBA" id="ARBA00022605"/>
    </source>
</evidence>
<dbReference type="PANTHER" id="PTHR21087">
    <property type="entry name" value="SHIKIMATE KINASE"/>
    <property type="match status" value="1"/>
</dbReference>
<dbReference type="EMBL" id="CP030032">
    <property type="protein sequence ID" value="AWV88013.1"/>
    <property type="molecule type" value="Genomic_DNA"/>
</dbReference>
<accession>A0A2Z4FGE4</accession>
<dbReference type="Gene3D" id="3.40.50.300">
    <property type="entry name" value="P-loop containing nucleotide triphosphate hydrolases"/>
    <property type="match status" value="1"/>
</dbReference>
<keyword evidence="2" id="KW-0057">Aromatic amino acid biosynthesis</keyword>
<dbReference type="InterPro" id="IPR027417">
    <property type="entry name" value="P-loop_NTPase"/>
</dbReference>
<keyword evidence="4" id="KW-1185">Reference proteome</keyword>
<gene>
    <name evidence="3" type="ORF">DN745_01165</name>
</gene>
<dbReference type="RefSeq" id="WP_111331376.1">
    <property type="nucleotide sequence ID" value="NZ_CP030032.1"/>
</dbReference>
<dbReference type="InterPro" id="IPR046346">
    <property type="entry name" value="Aminoacid_DH-like_N_sf"/>
</dbReference>
<dbReference type="GO" id="GO:0004765">
    <property type="term" value="F:shikimate kinase activity"/>
    <property type="evidence" value="ECO:0007669"/>
    <property type="project" value="TreeGrafter"/>
</dbReference>
<sequence>MNTPHSATPILLIGHRGTGKTTLGPRLAEMLSESHAGAWSFVDLDAEIERVTGKTPAAIIAEDEATFRRIESEALRRLLNTSAPRTIIAPGAGCAMPRAQDLVVNPLFVWLWRDGWEDEAKAARARLRDAMSFEEEVRWMRETREPAWAAVAHLFVGISRARTPELAARMLADSIRWTFDARHSAIARRSWLVPASAAQLERAMRDAELLGLGGVEIRSDLCADFATQCEPGAAPLLASLRSASAEWLEEIAGRANTHSIDIDLEFLDDQRRAKTLERVAPRPLFLSAHPPGIGHPAADRLLAEAAQLRAEHPAWAPHIRLKYAPTPTSFAELRRCFEIATTLQRAGYPTTFLPQGARFAWTRPILSNPANGLALENASNYLPVGLRATRLPASSVPPTAAPSPMDLQDWLPHFARLNPTTTPNHTESFDGLIGDPVSGSVGDWWHTQAAIASGEPTRYLKIQLGRDDDDVALDEAFGLFEELGLRGLSVTAPLKRRMQRIVKDSADAPLNTLRRTQDGWVGRDTDEFGMLATLREIMKEEPFANASPDAPLTVSVIGRGGVSPAVLRAIDAAGWKLVEHASAREGWKLSASEPAAQRVHLVINAAGPRPGIADGAPGCDIWLDLHYNSVAQKPDCADAHWNGDVFFEAQAKAQRVFWRGSGE</sequence>
<evidence type="ECO:0000256" key="2">
    <source>
        <dbReference type="ARBA" id="ARBA00023141"/>
    </source>
</evidence>
<dbReference type="Gene3D" id="3.40.50.10860">
    <property type="entry name" value="Leucine Dehydrogenase, chain A, domain 1"/>
    <property type="match status" value="1"/>
</dbReference>
<keyword evidence="1" id="KW-0028">Amino-acid biosynthesis</keyword>
<organism evidence="3 4">
    <name type="scientific">Bradymonas sediminis</name>
    <dbReference type="NCBI Taxonomy" id="1548548"/>
    <lineage>
        <taxon>Bacteria</taxon>
        <taxon>Deltaproteobacteria</taxon>
        <taxon>Bradymonadales</taxon>
        <taxon>Bradymonadaceae</taxon>
        <taxon>Bradymonas</taxon>
    </lineage>
</organism>
<dbReference type="PANTHER" id="PTHR21087:SF16">
    <property type="entry name" value="SHIKIMATE KINASE 1, CHLOROPLASTIC"/>
    <property type="match status" value="1"/>
</dbReference>
<dbReference type="KEGG" id="bsed:DN745_01165"/>
<dbReference type="SUPFAM" id="SSF52540">
    <property type="entry name" value="P-loop containing nucleoside triphosphate hydrolases"/>
    <property type="match status" value="1"/>
</dbReference>
<dbReference type="GO" id="GO:0005829">
    <property type="term" value="C:cytosol"/>
    <property type="evidence" value="ECO:0007669"/>
    <property type="project" value="TreeGrafter"/>
</dbReference>
<evidence type="ECO:0000313" key="4">
    <source>
        <dbReference type="Proteomes" id="UP000249799"/>
    </source>
</evidence>
<reference evidence="3 4" key="1">
    <citation type="submission" date="2018-06" db="EMBL/GenBank/DDBJ databases">
        <title>Lujinxingia sediminis gen. nov. sp. nov., a new facultative anaerobic member of the class Deltaproteobacteria, and proposal of Lujinxingaceae fam. nov.</title>
        <authorList>
            <person name="Guo L.-Y."/>
            <person name="Li C.-M."/>
            <person name="Wang S."/>
            <person name="Du Z.-J."/>
        </authorList>
    </citation>
    <scope>NUCLEOTIDE SEQUENCE [LARGE SCALE GENOMIC DNA]</scope>
    <source>
        <strain evidence="3 4">FA350</strain>
    </source>
</reference>
<dbReference type="AlphaFoldDB" id="A0A2Z4FGE4"/>
<dbReference type="Proteomes" id="UP000249799">
    <property type="component" value="Chromosome"/>
</dbReference>
<name>A0A2Z4FGE4_9DELT</name>
<dbReference type="GO" id="GO:0009073">
    <property type="term" value="P:aromatic amino acid family biosynthetic process"/>
    <property type="evidence" value="ECO:0007669"/>
    <property type="project" value="UniProtKB-KW"/>
</dbReference>